<evidence type="ECO:0000256" key="1">
    <source>
        <dbReference type="ARBA" id="ARBA00007594"/>
    </source>
</evidence>
<dbReference type="InterPro" id="IPR018038">
    <property type="entry name" value="Ribosomal_uL30_CS"/>
</dbReference>
<dbReference type="NCBIfam" id="TIGR01308">
    <property type="entry name" value="rpmD_bact"/>
    <property type="match status" value="1"/>
</dbReference>
<dbReference type="RefSeq" id="WP_102331279.1">
    <property type="nucleotide sequence ID" value="NZ_CP058566.2"/>
</dbReference>
<dbReference type="OrthoDB" id="9812790at2"/>
<evidence type="ECO:0000256" key="3">
    <source>
        <dbReference type="ARBA" id="ARBA00022980"/>
    </source>
</evidence>
<dbReference type="InterPro" id="IPR005996">
    <property type="entry name" value="Ribosomal_uL30_bac-type"/>
</dbReference>
<reference evidence="8 9" key="1">
    <citation type="journal article" date="2017" name="ISME J.">
        <title>Grape pomace compost harbors organohalide-respiring Dehalogenimonas species with novel reductive dehalogenase genes.</title>
        <authorList>
            <person name="Yang Y."/>
            <person name="Higgins S.A."/>
            <person name="Yan J."/>
            <person name="Simsir B."/>
            <person name="Chourey K."/>
            <person name="Iyer R."/>
            <person name="Hettich R.L."/>
            <person name="Baldwin B."/>
            <person name="Ogles D.M."/>
            <person name="Loffler F.E."/>
        </authorList>
    </citation>
    <scope>NUCLEOTIDE SEQUENCE [LARGE SCALE GENOMIC DNA]</scope>
    <source>
        <strain evidence="8 9">GP</strain>
    </source>
</reference>
<evidence type="ECO:0000313" key="8">
    <source>
        <dbReference type="EMBL" id="PPD58273.1"/>
    </source>
</evidence>
<comment type="similarity">
    <text evidence="1 5 6">Belongs to the universal ribosomal protein uL30 family.</text>
</comment>
<gene>
    <name evidence="5" type="primary">rpmD</name>
    <name evidence="8" type="ORF">JP09_005640</name>
</gene>
<dbReference type="GO" id="GO:0022625">
    <property type="term" value="C:cytosolic large ribosomal subunit"/>
    <property type="evidence" value="ECO:0007669"/>
    <property type="project" value="TreeGrafter"/>
</dbReference>
<protein>
    <recommendedName>
        <fullName evidence="5">Large ribosomal subunit protein uL30</fullName>
    </recommendedName>
</protein>
<keyword evidence="4 5" id="KW-0687">Ribonucleoprotein</keyword>
<dbReference type="PROSITE" id="PS00634">
    <property type="entry name" value="RIBOSOMAL_L30"/>
    <property type="match status" value="1"/>
</dbReference>
<dbReference type="GO" id="GO:0006412">
    <property type="term" value="P:translation"/>
    <property type="evidence" value="ECO:0007669"/>
    <property type="project" value="UniProtKB-UniRule"/>
</dbReference>
<dbReference type="EMBL" id="JQAN02000009">
    <property type="protein sequence ID" value="PPD58273.1"/>
    <property type="molecule type" value="Genomic_DNA"/>
</dbReference>
<organism evidence="8 9">
    <name type="scientific">Dehalogenimonas etheniformans</name>
    <dbReference type="NCBI Taxonomy" id="1536648"/>
    <lineage>
        <taxon>Bacteria</taxon>
        <taxon>Bacillati</taxon>
        <taxon>Chloroflexota</taxon>
        <taxon>Dehalococcoidia</taxon>
        <taxon>Dehalococcoidales</taxon>
        <taxon>Dehalococcoidaceae</taxon>
        <taxon>Dehalogenimonas</taxon>
    </lineage>
</organism>
<evidence type="ECO:0000256" key="6">
    <source>
        <dbReference type="RuleBase" id="RU003734"/>
    </source>
</evidence>
<dbReference type="PANTHER" id="PTHR15892:SF2">
    <property type="entry name" value="LARGE RIBOSOMAL SUBUNIT PROTEIN UL30M"/>
    <property type="match status" value="1"/>
</dbReference>
<dbReference type="GO" id="GO:0003735">
    <property type="term" value="F:structural constituent of ribosome"/>
    <property type="evidence" value="ECO:0007669"/>
    <property type="project" value="InterPro"/>
</dbReference>
<comment type="caution">
    <text evidence="8">The sequence shown here is derived from an EMBL/GenBank/DDBJ whole genome shotgun (WGS) entry which is preliminary data.</text>
</comment>
<dbReference type="Gene3D" id="3.30.1390.20">
    <property type="entry name" value="Ribosomal protein L30, ferredoxin-like fold domain"/>
    <property type="match status" value="1"/>
</dbReference>
<accession>A0A2P5P7I5</accession>
<evidence type="ECO:0000259" key="7">
    <source>
        <dbReference type="Pfam" id="PF00327"/>
    </source>
</evidence>
<dbReference type="Proteomes" id="UP000235653">
    <property type="component" value="Unassembled WGS sequence"/>
</dbReference>
<dbReference type="SUPFAM" id="SSF55129">
    <property type="entry name" value="Ribosomal protein L30p/L7e"/>
    <property type="match status" value="1"/>
</dbReference>
<dbReference type="InterPro" id="IPR016082">
    <property type="entry name" value="Ribosomal_uL30_ferredoxin-like"/>
</dbReference>
<comment type="subunit">
    <text evidence="2 5">Part of the 50S ribosomal subunit.</text>
</comment>
<dbReference type="InterPro" id="IPR036919">
    <property type="entry name" value="Ribo_uL30_ferredoxin-like_sf"/>
</dbReference>
<sequence>MAKISITLVKSGIKYKFDQKDTLESLGLKRLHQTVVQEDNQAIRGMIQKVRHLVTVAEAK</sequence>
<name>A0A2P5P7I5_9CHLR</name>
<keyword evidence="3 5" id="KW-0689">Ribosomal protein</keyword>
<feature type="domain" description="Large ribosomal subunit protein uL30-like ferredoxin-like fold" evidence="7">
    <location>
        <begin position="5"/>
        <end position="54"/>
    </location>
</feature>
<evidence type="ECO:0000256" key="5">
    <source>
        <dbReference type="HAMAP-Rule" id="MF_01371"/>
    </source>
</evidence>
<dbReference type="PIRSF" id="PIRSF002211">
    <property type="entry name" value="Ribosomal_L30_bac-type"/>
    <property type="match status" value="1"/>
</dbReference>
<dbReference type="HAMAP" id="MF_01371_B">
    <property type="entry name" value="Ribosomal_uL30_B"/>
    <property type="match status" value="1"/>
</dbReference>
<dbReference type="AlphaFoldDB" id="A0A2P5P7I5"/>
<proteinExistence type="inferred from homology"/>
<dbReference type="PANTHER" id="PTHR15892">
    <property type="entry name" value="MITOCHONDRIAL RIBOSOMAL PROTEIN L30"/>
    <property type="match status" value="1"/>
</dbReference>
<dbReference type="CDD" id="cd01658">
    <property type="entry name" value="Ribosomal_L30"/>
    <property type="match status" value="1"/>
</dbReference>
<dbReference type="FunFam" id="3.30.1390.20:FF:000001">
    <property type="entry name" value="50S ribosomal protein L30"/>
    <property type="match status" value="1"/>
</dbReference>
<dbReference type="Pfam" id="PF00327">
    <property type="entry name" value="Ribosomal_L30"/>
    <property type="match status" value="1"/>
</dbReference>
<evidence type="ECO:0000256" key="2">
    <source>
        <dbReference type="ARBA" id="ARBA00011838"/>
    </source>
</evidence>
<evidence type="ECO:0000256" key="4">
    <source>
        <dbReference type="ARBA" id="ARBA00023274"/>
    </source>
</evidence>
<keyword evidence="9" id="KW-1185">Reference proteome</keyword>
<evidence type="ECO:0000313" key="9">
    <source>
        <dbReference type="Proteomes" id="UP000235653"/>
    </source>
</evidence>